<organism evidence="7 8">
    <name type="scientific">Cellulomonas humilata</name>
    <dbReference type="NCBI Taxonomy" id="144055"/>
    <lineage>
        <taxon>Bacteria</taxon>
        <taxon>Bacillati</taxon>
        <taxon>Actinomycetota</taxon>
        <taxon>Actinomycetes</taxon>
        <taxon>Micrococcales</taxon>
        <taxon>Cellulomonadaceae</taxon>
        <taxon>Cellulomonas</taxon>
    </lineage>
</organism>
<dbReference type="Pfam" id="PF00126">
    <property type="entry name" value="HTH_1"/>
    <property type="match status" value="1"/>
</dbReference>
<feature type="domain" description="HTH lysR-type" evidence="6">
    <location>
        <begin position="3"/>
        <end position="59"/>
    </location>
</feature>
<dbReference type="NCBIfam" id="NF009888">
    <property type="entry name" value="PRK13348.1"/>
    <property type="match status" value="1"/>
</dbReference>
<dbReference type="PRINTS" id="PR00039">
    <property type="entry name" value="HTHLYSR"/>
</dbReference>
<evidence type="ECO:0000256" key="3">
    <source>
        <dbReference type="ARBA" id="ARBA00023125"/>
    </source>
</evidence>
<reference evidence="7 8" key="1">
    <citation type="submission" date="2023-07" db="EMBL/GenBank/DDBJ databases">
        <title>Sorghum-associated microbial communities from plants grown in Nebraska, USA.</title>
        <authorList>
            <person name="Schachtman D."/>
        </authorList>
    </citation>
    <scope>NUCLEOTIDE SEQUENCE [LARGE SCALE GENOMIC DNA]</scope>
    <source>
        <strain evidence="7 8">BE332</strain>
    </source>
</reference>
<comment type="caution">
    <text evidence="7">The sequence shown here is derived from an EMBL/GenBank/DDBJ whole genome shotgun (WGS) entry which is preliminary data.</text>
</comment>
<dbReference type="InterPro" id="IPR017685">
    <property type="entry name" value="ArgP"/>
</dbReference>
<dbReference type="InterPro" id="IPR000847">
    <property type="entry name" value="LysR_HTH_N"/>
</dbReference>
<evidence type="ECO:0000256" key="4">
    <source>
        <dbReference type="ARBA" id="ARBA00023159"/>
    </source>
</evidence>
<evidence type="ECO:0000256" key="1">
    <source>
        <dbReference type="ARBA" id="ARBA00009437"/>
    </source>
</evidence>
<dbReference type="Pfam" id="PF03466">
    <property type="entry name" value="LysR_substrate"/>
    <property type="match status" value="1"/>
</dbReference>
<dbReference type="RefSeq" id="WP_307490725.1">
    <property type="nucleotide sequence ID" value="NZ_JAUSVB010000002.1"/>
</dbReference>
<keyword evidence="2" id="KW-0805">Transcription regulation</keyword>
<dbReference type="EMBL" id="JAUSVB010000002">
    <property type="protein sequence ID" value="MDQ0372927.1"/>
    <property type="molecule type" value="Genomic_DNA"/>
</dbReference>
<protein>
    <submittedName>
        <fullName evidence="7">LysR family transcriptional regulator (Chromosome initiation inhibitor)</fullName>
    </submittedName>
</protein>
<evidence type="ECO:0000313" key="8">
    <source>
        <dbReference type="Proteomes" id="UP001239626"/>
    </source>
</evidence>
<dbReference type="PANTHER" id="PTHR30579">
    <property type="entry name" value="TRANSCRIPTIONAL REGULATOR"/>
    <property type="match status" value="1"/>
</dbReference>
<evidence type="ECO:0000256" key="2">
    <source>
        <dbReference type="ARBA" id="ARBA00023015"/>
    </source>
</evidence>
<keyword evidence="3" id="KW-0238">DNA-binding</keyword>
<dbReference type="InterPro" id="IPR050176">
    <property type="entry name" value="LTTR"/>
</dbReference>
<dbReference type="InterPro" id="IPR036390">
    <property type="entry name" value="WH_DNA-bd_sf"/>
</dbReference>
<dbReference type="PROSITE" id="PS50931">
    <property type="entry name" value="HTH_LYSR"/>
    <property type="match status" value="1"/>
</dbReference>
<name>A0ABU0ECD2_9CELL</name>
<dbReference type="PANTHER" id="PTHR30579:SF2">
    <property type="entry name" value="HTH-TYPE TRANSCRIPTIONAL REGULATOR ARGP"/>
    <property type="match status" value="1"/>
</dbReference>
<evidence type="ECO:0000256" key="5">
    <source>
        <dbReference type="ARBA" id="ARBA00023163"/>
    </source>
</evidence>
<keyword evidence="5" id="KW-0804">Transcription</keyword>
<evidence type="ECO:0000259" key="6">
    <source>
        <dbReference type="PROSITE" id="PS50931"/>
    </source>
</evidence>
<accession>A0ABU0ECD2</accession>
<dbReference type="InterPro" id="IPR005119">
    <property type="entry name" value="LysR_subst-bd"/>
</dbReference>
<dbReference type="NCBIfam" id="NF002964">
    <property type="entry name" value="PRK03635.1"/>
    <property type="match status" value="1"/>
</dbReference>
<dbReference type="Gene3D" id="3.40.190.290">
    <property type="match status" value="1"/>
</dbReference>
<dbReference type="SUPFAM" id="SSF46785">
    <property type="entry name" value="Winged helix' DNA-binding domain"/>
    <property type="match status" value="1"/>
</dbReference>
<dbReference type="SUPFAM" id="SSF53850">
    <property type="entry name" value="Periplasmic binding protein-like II"/>
    <property type="match status" value="1"/>
</dbReference>
<dbReference type="Proteomes" id="UP001239626">
    <property type="component" value="Unassembled WGS sequence"/>
</dbReference>
<dbReference type="Gene3D" id="1.10.10.10">
    <property type="entry name" value="Winged helix-like DNA-binding domain superfamily/Winged helix DNA-binding domain"/>
    <property type="match status" value="1"/>
</dbReference>
<dbReference type="InterPro" id="IPR036388">
    <property type="entry name" value="WH-like_DNA-bd_sf"/>
</dbReference>
<keyword evidence="8" id="KW-1185">Reference proteome</keyword>
<dbReference type="NCBIfam" id="TIGR03298">
    <property type="entry name" value="argP"/>
    <property type="match status" value="1"/>
</dbReference>
<keyword evidence="4" id="KW-0010">Activator</keyword>
<proteinExistence type="inferred from homology"/>
<evidence type="ECO:0000313" key="7">
    <source>
        <dbReference type="EMBL" id="MDQ0372927.1"/>
    </source>
</evidence>
<gene>
    <name evidence="7" type="ORF">J2X26_001238</name>
</gene>
<sequence length="312" mass="33687">MAFDVDQLSALAAVVHEGSFDAAAQRLHVTPSAVSQRIKALEQQVGRVLVLRTRPCRPTDDGEVLVRLAGQMELLGRDAMAQLVPTGGGSRAAAPSTRRLPVAVNDDSMSTWFPAAVADLPPDVLLDLRREDQELSADLLRDGTVMAAVTADPRAVQGCRVRRLGAMRYLAVAAPDRRDRWFADGLGAEVFATAPLLAFNREDGLQERFVASVVGRRTVTPHVHYVPSQSAFVGLVEAGLGWGMVPEVAASERIAAGALVEIRAGRHLDVPLYWQHWALRTPTLDDLTERVVRAAAKALRPVRRHGPPSTAG</sequence>
<comment type="similarity">
    <text evidence="1">Belongs to the LysR transcriptional regulatory family.</text>
</comment>